<dbReference type="GO" id="GO:0042732">
    <property type="term" value="P:D-xylose metabolic process"/>
    <property type="evidence" value="ECO:0007669"/>
    <property type="project" value="UniProtKB-UniRule"/>
</dbReference>
<accession>A0A9X8JEP6</accession>
<keyword evidence="9" id="KW-0460">Magnesium</keyword>
<feature type="binding site" evidence="9">
    <location>
        <position position="271"/>
    </location>
    <ligand>
        <name>Mg(2+)</name>
        <dbReference type="ChEBI" id="CHEBI:18420"/>
        <label>2</label>
    </ligand>
</feature>
<keyword evidence="4 9" id="KW-0859">Xylose metabolism</keyword>
<keyword evidence="5 9" id="KW-0479">Metal-binding</keyword>
<reference evidence="12 13" key="1">
    <citation type="journal article" date="2018" name="Syst. Appl. Microbiol.">
        <title>Pectobacterium zantedeschiae sp. nov. a new species of a soft rot pathogen isolated from Calla lily (Zantedeschia spp.).</title>
        <authorList>
            <person name="Waleron M."/>
            <person name="Misztak A."/>
            <person name="Waleron M."/>
            <person name="Franczuk M."/>
            <person name="Jonca J."/>
            <person name="Wielgomas B."/>
            <person name="Mikicinski A."/>
            <person name="Popovic T."/>
            <person name="Waleron K."/>
        </authorList>
    </citation>
    <scope>NUCLEOTIDE SEQUENCE [LARGE SCALE GENOMIC DNA]</scope>
    <source>
        <strain evidence="12 13">9M</strain>
    </source>
</reference>
<evidence type="ECO:0000313" key="12">
    <source>
        <dbReference type="EMBL" id="RYC39477.1"/>
    </source>
</evidence>
<evidence type="ECO:0000256" key="11">
    <source>
        <dbReference type="RuleBase" id="RU000610"/>
    </source>
</evidence>
<feature type="binding site" evidence="9">
    <location>
        <position position="268"/>
    </location>
    <ligand>
        <name>Mg(2+)</name>
        <dbReference type="ChEBI" id="CHEBI:18420"/>
        <label>1</label>
    </ligand>
</feature>
<dbReference type="GO" id="GO:0000287">
    <property type="term" value="F:magnesium ion binding"/>
    <property type="evidence" value="ECO:0007669"/>
    <property type="project" value="UniProtKB-UniRule"/>
</dbReference>
<comment type="cofactor">
    <cofactor evidence="9">
        <name>Mg(2+)</name>
        <dbReference type="ChEBI" id="CHEBI:18420"/>
    </cofactor>
    <text evidence="9">Binds 2 magnesium ions per subunit.</text>
</comment>
<comment type="similarity">
    <text evidence="1 9 10">Belongs to the xylose isomerase family.</text>
</comment>
<evidence type="ECO:0000256" key="2">
    <source>
        <dbReference type="ARBA" id="ARBA00011881"/>
    </source>
</evidence>
<dbReference type="NCBIfam" id="NF003998">
    <property type="entry name" value="PRK05474.1"/>
    <property type="match status" value="1"/>
</dbReference>
<dbReference type="InterPro" id="IPR001998">
    <property type="entry name" value="Xylose_isomerase"/>
</dbReference>
<name>A0A9X8JEP6_9GAMM</name>
<dbReference type="PRINTS" id="PR00688">
    <property type="entry name" value="XYLOSISMRASE"/>
</dbReference>
<dbReference type="GO" id="GO:0005737">
    <property type="term" value="C:cytoplasm"/>
    <property type="evidence" value="ECO:0007669"/>
    <property type="project" value="UniProtKB-SubCell"/>
</dbReference>
<keyword evidence="13" id="KW-1185">Reference proteome</keyword>
<feature type="binding site" evidence="9">
    <location>
        <position position="309"/>
    </location>
    <ligand>
        <name>Mg(2+)</name>
        <dbReference type="ChEBI" id="CHEBI:18420"/>
        <label>2</label>
    </ligand>
</feature>
<comment type="catalytic activity">
    <reaction evidence="8 9 10">
        <text>alpha-D-xylose = alpha-D-xylulofuranose</text>
        <dbReference type="Rhea" id="RHEA:22816"/>
        <dbReference type="ChEBI" id="CHEBI:28518"/>
        <dbReference type="ChEBI" id="CHEBI:188998"/>
        <dbReference type="EC" id="5.3.1.5"/>
    </reaction>
</comment>
<comment type="subcellular location">
    <subcellularLocation>
        <location evidence="9 11">Cytoplasm</location>
    </subcellularLocation>
</comment>
<evidence type="ECO:0000256" key="10">
    <source>
        <dbReference type="RuleBase" id="RU000609"/>
    </source>
</evidence>
<evidence type="ECO:0000256" key="1">
    <source>
        <dbReference type="ARBA" id="ARBA00005765"/>
    </source>
</evidence>
<keyword evidence="9" id="KW-0963">Cytoplasm</keyword>
<proteinExistence type="inferred from homology"/>
<dbReference type="InterPro" id="IPR013452">
    <property type="entry name" value="Xylose_isom_bac"/>
</dbReference>
<evidence type="ECO:0000313" key="13">
    <source>
        <dbReference type="Proteomes" id="UP001138460"/>
    </source>
</evidence>
<feature type="active site" evidence="9">
    <location>
        <position position="104"/>
    </location>
</feature>
<dbReference type="PROSITE" id="PS51415">
    <property type="entry name" value="XYLOSE_ISOMERASE"/>
    <property type="match status" value="1"/>
</dbReference>
<gene>
    <name evidence="9 12" type="primary">xylA</name>
    <name evidence="12" type="ORF">CLR69_20530</name>
</gene>
<dbReference type="SUPFAM" id="SSF51658">
    <property type="entry name" value="Xylose isomerase-like"/>
    <property type="match status" value="1"/>
</dbReference>
<evidence type="ECO:0000256" key="8">
    <source>
        <dbReference type="ARBA" id="ARBA00033659"/>
    </source>
</evidence>
<feature type="binding site" evidence="9">
    <location>
        <position position="296"/>
    </location>
    <ligand>
        <name>Mg(2+)</name>
        <dbReference type="ChEBI" id="CHEBI:18420"/>
        <label>1</label>
    </ligand>
</feature>
<feature type="binding site" evidence="9">
    <location>
        <position position="307"/>
    </location>
    <ligand>
        <name>Mg(2+)</name>
        <dbReference type="ChEBI" id="CHEBI:18420"/>
        <label>2</label>
    </ligand>
</feature>
<sequence>MQAYFEQIEKVRYEGSQSNNPFAFRHYNPEQEILGKRMADHLRFAVAYWHTFCWNGSDMFGVGSFARPWQQSGDALELAKRKADIAFEFFQKLSVPYYCFHDVDVAPEGNSLKEYLHNFAVITDVLAEKQQDSGVKLLWGTANCFTNPRYGAGAATSPDPDVFAWAATQVFTAMNATKKLGGENYVLWGGREGYETLLNTDLRQEREQIGRFMQMVVEHKHKIGFQGTLLIEPKPQEPTKHQYDYDVATVYGFLKQFGLEKEIKVNVEANHATLAGHSFHHEIATAVALGVFGSVDANRGDPQLGWDTDQFPNSVEENALIMYEILKAGGFTTGGLNFDAKVRRQSTDRYDLFHAHIGAMDTMALALKAAARMIEDDKLNQLVAKRYAGWNGELGQQILQGNASLESLAQYAESHQLAPQHQSGQQELLENLVNRHLFG</sequence>
<protein>
    <recommendedName>
        <fullName evidence="3 9">Xylose isomerase</fullName>
        <ecNumber evidence="3 9">5.3.1.5</ecNumber>
    </recommendedName>
</protein>
<dbReference type="Proteomes" id="UP001138460">
    <property type="component" value="Unassembled WGS sequence"/>
</dbReference>
<organism evidence="12 13">
    <name type="scientific">Pectobacterium zantedeschiae</name>
    <dbReference type="NCBI Taxonomy" id="2034769"/>
    <lineage>
        <taxon>Bacteria</taxon>
        <taxon>Pseudomonadati</taxon>
        <taxon>Pseudomonadota</taxon>
        <taxon>Gammaproteobacteria</taxon>
        <taxon>Enterobacterales</taxon>
        <taxon>Pectobacteriaceae</taxon>
        <taxon>Pectobacterium</taxon>
    </lineage>
</organism>
<dbReference type="AlphaFoldDB" id="A0A9X8JEP6"/>
<evidence type="ECO:0000256" key="9">
    <source>
        <dbReference type="HAMAP-Rule" id="MF_00455"/>
    </source>
</evidence>
<dbReference type="HAMAP" id="MF_00455">
    <property type="entry name" value="Xylose_isom_A"/>
    <property type="match status" value="1"/>
</dbReference>
<keyword evidence="6 9" id="KW-0413">Isomerase</keyword>
<evidence type="ECO:0000256" key="4">
    <source>
        <dbReference type="ARBA" id="ARBA00022629"/>
    </source>
</evidence>
<keyword evidence="7 9" id="KW-0119">Carbohydrate metabolism</keyword>
<evidence type="ECO:0000256" key="7">
    <source>
        <dbReference type="ARBA" id="ARBA00023277"/>
    </source>
</evidence>
<evidence type="ECO:0000256" key="5">
    <source>
        <dbReference type="ARBA" id="ARBA00022723"/>
    </source>
</evidence>
<evidence type="ECO:0000256" key="6">
    <source>
        <dbReference type="ARBA" id="ARBA00023235"/>
    </source>
</evidence>
<feature type="binding site" evidence="9">
    <location>
        <position position="268"/>
    </location>
    <ligand>
        <name>Mg(2+)</name>
        <dbReference type="ChEBI" id="CHEBI:18420"/>
        <label>2</label>
    </ligand>
</feature>
<dbReference type="GO" id="GO:0009045">
    <property type="term" value="F:xylose isomerase activity"/>
    <property type="evidence" value="ECO:0007669"/>
    <property type="project" value="UniProtKB-UniRule"/>
</dbReference>
<comment type="caution">
    <text evidence="12">The sequence shown here is derived from an EMBL/GenBank/DDBJ whole genome shotgun (WGS) entry which is preliminary data.</text>
</comment>
<feature type="binding site" evidence="9">
    <location>
        <position position="232"/>
    </location>
    <ligand>
        <name>Mg(2+)</name>
        <dbReference type="ChEBI" id="CHEBI:18420"/>
        <label>1</label>
    </ligand>
</feature>
<dbReference type="RefSeq" id="WP_129709262.1">
    <property type="nucleotide sequence ID" value="NZ_CP139172.1"/>
</dbReference>
<feature type="active site" evidence="9">
    <location>
        <position position="101"/>
    </location>
</feature>
<dbReference type="EMBL" id="NWTM01000005">
    <property type="protein sequence ID" value="RYC39477.1"/>
    <property type="molecule type" value="Genomic_DNA"/>
</dbReference>
<dbReference type="NCBIfam" id="TIGR02630">
    <property type="entry name" value="xylose_isom_A"/>
    <property type="match status" value="1"/>
</dbReference>
<dbReference type="OrthoDB" id="9763981at2"/>
<dbReference type="EC" id="5.3.1.5" evidence="3 9"/>
<dbReference type="PANTHER" id="PTHR48408:SF1">
    <property type="entry name" value="XYLOSE ISOMERASE"/>
    <property type="match status" value="1"/>
</dbReference>
<feature type="binding site" evidence="9">
    <location>
        <position position="339"/>
    </location>
    <ligand>
        <name>Mg(2+)</name>
        <dbReference type="ChEBI" id="CHEBI:18420"/>
        <label>1</label>
    </ligand>
</feature>
<dbReference type="InterPro" id="IPR036237">
    <property type="entry name" value="Xyl_isomerase-like_sf"/>
</dbReference>
<comment type="subunit">
    <text evidence="2 9 11">Homotetramer.</text>
</comment>
<dbReference type="Gene3D" id="3.20.20.150">
    <property type="entry name" value="Divalent-metal-dependent TIM barrel enzymes"/>
    <property type="match status" value="1"/>
</dbReference>
<dbReference type="PANTHER" id="PTHR48408">
    <property type="match status" value="1"/>
</dbReference>
<dbReference type="FunFam" id="3.20.20.150:FF:000002">
    <property type="entry name" value="Xylose isomerase"/>
    <property type="match status" value="1"/>
</dbReference>
<evidence type="ECO:0000256" key="3">
    <source>
        <dbReference type="ARBA" id="ARBA00011958"/>
    </source>
</evidence>